<reference evidence="3 4" key="1">
    <citation type="journal article" date="2020" name="IScience">
        <title>Genome Sequencing of the Endangered Kingdonia uniflora (Circaeasteraceae, Ranunculales) Reveals Potential Mechanisms of Evolutionary Specialization.</title>
        <authorList>
            <person name="Sun Y."/>
            <person name="Deng T."/>
            <person name="Zhang A."/>
            <person name="Moore M.J."/>
            <person name="Landis J.B."/>
            <person name="Lin N."/>
            <person name="Zhang H."/>
            <person name="Zhang X."/>
            <person name="Huang J."/>
            <person name="Zhang X."/>
            <person name="Sun H."/>
            <person name="Wang H."/>
        </authorList>
    </citation>
    <scope>NUCLEOTIDE SEQUENCE [LARGE SCALE GENOMIC DNA]</scope>
    <source>
        <strain evidence="3">TB1705</strain>
        <tissue evidence="3">Leaf</tissue>
    </source>
</reference>
<gene>
    <name evidence="3" type="ORF">GIB67_039424</name>
</gene>
<name>A0A7J7LIW0_9MAGN</name>
<dbReference type="PRINTS" id="PR00131">
    <property type="entry name" value="GLHYDRLASE1"/>
</dbReference>
<sequence length="244" mass="28143">MGGHSPRRGKNQMNDMTYEFSFHRVNSCITNYNKFAQFPIDSFGLQGVLEYFKHVYGNPPIYIHENEDSKKFNGGGLEMKHHEETMKIEVNSAIDLVGGKDEDVSNRFRSKPDEEVATLMHESRYRAWFVGHREVCHGDEPGHAYDKARHRTAGSSRNDSITGHRVGHALRWHRNGSNARGYFTWSFLDAFELLNGYESSFGLYYVDFNDPDLKRYPKLSAHWYSSFLKGGALSQGRKSHFYSL</sequence>
<evidence type="ECO:0000256" key="1">
    <source>
        <dbReference type="ARBA" id="ARBA00010838"/>
    </source>
</evidence>
<dbReference type="EMBL" id="JACGCM010002254">
    <property type="protein sequence ID" value="KAF6142460.1"/>
    <property type="molecule type" value="Genomic_DNA"/>
</dbReference>
<evidence type="ECO:0008006" key="5">
    <source>
        <dbReference type="Google" id="ProtNLM"/>
    </source>
</evidence>
<dbReference type="OrthoDB" id="65569at2759"/>
<dbReference type="PANTHER" id="PTHR10353:SF29">
    <property type="entry name" value="BETA-GLUCOSIDASE 11"/>
    <property type="match status" value="1"/>
</dbReference>
<evidence type="ECO:0000313" key="3">
    <source>
        <dbReference type="EMBL" id="KAF6142460.1"/>
    </source>
</evidence>
<dbReference type="Gene3D" id="3.20.20.80">
    <property type="entry name" value="Glycosidases"/>
    <property type="match status" value="1"/>
</dbReference>
<dbReference type="GO" id="GO:0005975">
    <property type="term" value="P:carbohydrate metabolic process"/>
    <property type="evidence" value="ECO:0007669"/>
    <property type="project" value="InterPro"/>
</dbReference>
<dbReference type="AlphaFoldDB" id="A0A7J7LIW0"/>
<proteinExistence type="inferred from homology"/>
<dbReference type="Proteomes" id="UP000541444">
    <property type="component" value="Unassembled WGS sequence"/>
</dbReference>
<evidence type="ECO:0000313" key="4">
    <source>
        <dbReference type="Proteomes" id="UP000541444"/>
    </source>
</evidence>
<keyword evidence="4" id="KW-1185">Reference proteome</keyword>
<dbReference type="PANTHER" id="PTHR10353">
    <property type="entry name" value="GLYCOSYL HYDROLASE"/>
    <property type="match status" value="1"/>
</dbReference>
<protein>
    <recommendedName>
        <fullName evidence="5">Beta-glucosidase</fullName>
    </recommendedName>
</protein>
<dbReference type="SUPFAM" id="SSF51445">
    <property type="entry name" value="(Trans)glycosidases"/>
    <property type="match status" value="1"/>
</dbReference>
<evidence type="ECO:0000256" key="2">
    <source>
        <dbReference type="RuleBase" id="RU003690"/>
    </source>
</evidence>
<dbReference type="GO" id="GO:0008422">
    <property type="term" value="F:beta-glucosidase activity"/>
    <property type="evidence" value="ECO:0007669"/>
    <property type="project" value="TreeGrafter"/>
</dbReference>
<accession>A0A7J7LIW0</accession>
<dbReference type="InterPro" id="IPR017853">
    <property type="entry name" value="GH"/>
</dbReference>
<comment type="caution">
    <text evidence="3">The sequence shown here is derived from an EMBL/GenBank/DDBJ whole genome shotgun (WGS) entry which is preliminary data.</text>
</comment>
<comment type="similarity">
    <text evidence="1 2">Belongs to the glycosyl hydrolase 1 family.</text>
</comment>
<dbReference type="Pfam" id="PF00232">
    <property type="entry name" value="Glyco_hydro_1"/>
    <property type="match status" value="1"/>
</dbReference>
<organism evidence="3 4">
    <name type="scientific">Kingdonia uniflora</name>
    <dbReference type="NCBI Taxonomy" id="39325"/>
    <lineage>
        <taxon>Eukaryota</taxon>
        <taxon>Viridiplantae</taxon>
        <taxon>Streptophyta</taxon>
        <taxon>Embryophyta</taxon>
        <taxon>Tracheophyta</taxon>
        <taxon>Spermatophyta</taxon>
        <taxon>Magnoliopsida</taxon>
        <taxon>Ranunculales</taxon>
        <taxon>Circaeasteraceae</taxon>
        <taxon>Kingdonia</taxon>
    </lineage>
</organism>
<dbReference type="InterPro" id="IPR001360">
    <property type="entry name" value="Glyco_hydro_1"/>
</dbReference>